<proteinExistence type="predicted"/>
<organism evidence="1 2">
    <name type="scientific">Aspergillus saccharolyticus JOP 1030-1</name>
    <dbReference type="NCBI Taxonomy" id="1450539"/>
    <lineage>
        <taxon>Eukaryota</taxon>
        <taxon>Fungi</taxon>
        <taxon>Dikarya</taxon>
        <taxon>Ascomycota</taxon>
        <taxon>Pezizomycotina</taxon>
        <taxon>Eurotiomycetes</taxon>
        <taxon>Eurotiomycetidae</taxon>
        <taxon>Eurotiales</taxon>
        <taxon>Aspergillaceae</taxon>
        <taxon>Aspergillus</taxon>
        <taxon>Aspergillus subgen. Circumdati</taxon>
    </lineage>
</organism>
<evidence type="ECO:0000313" key="2">
    <source>
        <dbReference type="Proteomes" id="UP000248349"/>
    </source>
</evidence>
<dbReference type="AlphaFoldDB" id="A0A318YZH4"/>
<keyword evidence="2" id="KW-1185">Reference proteome</keyword>
<evidence type="ECO:0000313" key="1">
    <source>
        <dbReference type="EMBL" id="PYH40106.1"/>
    </source>
</evidence>
<dbReference type="GeneID" id="37072448"/>
<dbReference type="Proteomes" id="UP000248349">
    <property type="component" value="Unassembled WGS sequence"/>
</dbReference>
<sequence length="102" mass="11435">MVLLSVSVRTNLVHGLLSTSSWAIVPWGECASFPATADIVHHRICRGWQSLRSLSIRSRIGQISYTNSMDFTSRLSSSPCKSYYELVIDRFFTASLISSLYT</sequence>
<name>A0A318YZH4_9EURO</name>
<accession>A0A318YZH4</accession>
<reference evidence="1 2" key="1">
    <citation type="submission" date="2016-12" db="EMBL/GenBank/DDBJ databases">
        <title>The genomes of Aspergillus section Nigri reveals drivers in fungal speciation.</title>
        <authorList>
            <consortium name="DOE Joint Genome Institute"/>
            <person name="Vesth T.C."/>
            <person name="Nybo J."/>
            <person name="Theobald S."/>
            <person name="Brandl J."/>
            <person name="Frisvad J.C."/>
            <person name="Nielsen K.F."/>
            <person name="Lyhne E.K."/>
            <person name="Kogle M.E."/>
            <person name="Kuo A."/>
            <person name="Riley R."/>
            <person name="Clum A."/>
            <person name="Nolan M."/>
            <person name="Lipzen A."/>
            <person name="Salamov A."/>
            <person name="Henrissat B."/>
            <person name="Wiebenga A."/>
            <person name="De Vries R.P."/>
            <person name="Grigoriev I.V."/>
            <person name="Mortensen U.H."/>
            <person name="Andersen M.R."/>
            <person name="Baker S.E."/>
        </authorList>
    </citation>
    <scope>NUCLEOTIDE SEQUENCE [LARGE SCALE GENOMIC DNA]</scope>
    <source>
        <strain evidence="1 2">JOP 1030-1</strain>
    </source>
</reference>
<dbReference type="EMBL" id="KZ821301">
    <property type="protein sequence ID" value="PYH40106.1"/>
    <property type="molecule type" value="Genomic_DNA"/>
</dbReference>
<protein>
    <submittedName>
        <fullName evidence="1">Uncharacterized protein</fullName>
    </submittedName>
</protein>
<dbReference type="RefSeq" id="XP_025426088.1">
    <property type="nucleotide sequence ID" value="XM_025571220.1"/>
</dbReference>
<gene>
    <name evidence="1" type="ORF">BP01DRAFT_232880</name>
</gene>